<dbReference type="Proteomes" id="UP000639643">
    <property type="component" value="Unassembled WGS sequence"/>
</dbReference>
<dbReference type="AlphaFoldDB" id="A0A8H6KFS2"/>
<dbReference type="EMBL" id="WIGM01000289">
    <property type="protein sequence ID" value="KAF6830250.1"/>
    <property type="molecule type" value="Genomic_DNA"/>
</dbReference>
<sequence>MFGRMGLAVKRLSKDVFSAKSATPELAHVLYQAANLEEESIVNSINPSLGEQQDFRLGRACQGWFWLERWPRVSALASALSNWTTTRERVNLWMLEVLHKSDHLLAMLRCSAFLGPGEGQCQEPSGSEGAPADDQARGESQFWGRQWTADLLGVFERDLSHPVDDHRVEQSIGAVDSRDDDGVFEIPMRQARPTTGSTELWAT</sequence>
<organism evidence="2 3">
    <name type="scientific">Colletotrichum musicola</name>
    <dbReference type="NCBI Taxonomy" id="2175873"/>
    <lineage>
        <taxon>Eukaryota</taxon>
        <taxon>Fungi</taxon>
        <taxon>Dikarya</taxon>
        <taxon>Ascomycota</taxon>
        <taxon>Pezizomycotina</taxon>
        <taxon>Sordariomycetes</taxon>
        <taxon>Hypocreomycetidae</taxon>
        <taxon>Glomerellales</taxon>
        <taxon>Glomerellaceae</taxon>
        <taxon>Colletotrichum</taxon>
        <taxon>Colletotrichum orchidearum species complex</taxon>
    </lineage>
</organism>
<name>A0A8H6KFS2_9PEZI</name>
<proteinExistence type="predicted"/>
<evidence type="ECO:0000256" key="1">
    <source>
        <dbReference type="SAM" id="MobiDB-lite"/>
    </source>
</evidence>
<accession>A0A8H6KFS2</accession>
<feature type="region of interest" description="Disordered" evidence="1">
    <location>
        <begin position="118"/>
        <end position="139"/>
    </location>
</feature>
<evidence type="ECO:0000313" key="2">
    <source>
        <dbReference type="EMBL" id="KAF6830250.1"/>
    </source>
</evidence>
<protein>
    <submittedName>
        <fullName evidence="2">Uncharacterized protein</fullName>
    </submittedName>
</protein>
<reference evidence="2" key="1">
    <citation type="journal article" date="2020" name="Phytopathology">
        <title>Genome Sequence Resources of Colletotrichum truncatum, C. plurivorum, C. musicola, and C. sojae: Four Species Pathogenic to Soybean (Glycine max).</title>
        <authorList>
            <person name="Rogerio F."/>
            <person name="Boufleur T.R."/>
            <person name="Ciampi-Guillardi M."/>
            <person name="Sukno S.A."/>
            <person name="Thon M.R."/>
            <person name="Massola Junior N.S."/>
            <person name="Baroncelli R."/>
        </authorList>
    </citation>
    <scope>NUCLEOTIDE SEQUENCE</scope>
    <source>
        <strain evidence="2">LFN0074</strain>
    </source>
</reference>
<comment type="caution">
    <text evidence="2">The sequence shown here is derived from an EMBL/GenBank/DDBJ whole genome shotgun (WGS) entry which is preliminary data.</text>
</comment>
<keyword evidence="3" id="KW-1185">Reference proteome</keyword>
<evidence type="ECO:0000313" key="3">
    <source>
        <dbReference type="Proteomes" id="UP000639643"/>
    </source>
</evidence>
<gene>
    <name evidence="2" type="ORF">CMUS01_07831</name>
</gene>